<protein>
    <submittedName>
        <fullName evidence="3">Uncharacterized protein</fullName>
    </submittedName>
</protein>
<name>A0A235B444_9BACL</name>
<accession>A0A235B444</accession>
<sequence length="296" mass="35024">MMEERPMRETIYPDLEKQLNRNMDAAGALVVPARSAYHTSLEPADLFVMVFCNRSEIHGCVASYMVGHWRVKEIWMQFSRLTADILAGEEPWTVHWLLDGDVLYDPDHRVRQLCSFVRRFPEDLRRKKSCVEFSRLLRYYMESKNYLKEGFNLDAYVSVQHTLQYWARLVVIDAGDYPRVQLWRQVQPLNTGVYKLYKELVDGRETVEQRSRLVLLAAEYSILSRMEHYCRYVLDLLGSGAGVWTVKELHDRLQLEQMNLDLTLLLEELVKRSYIEEVVFMEEEVGEQRYRLAPKE</sequence>
<dbReference type="Pfam" id="PF22339">
    <property type="entry name" value="YgxA-like_sub_bind"/>
    <property type="match status" value="1"/>
</dbReference>
<evidence type="ECO:0000313" key="4">
    <source>
        <dbReference type="Proteomes" id="UP000215459"/>
    </source>
</evidence>
<dbReference type="EMBL" id="NOWF01000008">
    <property type="protein sequence ID" value="OYD07043.1"/>
    <property type="molecule type" value="Genomic_DNA"/>
</dbReference>
<feature type="domain" description="YgxA-like substrate binding" evidence="2">
    <location>
        <begin position="127"/>
        <end position="225"/>
    </location>
</feature>
<proteinExistence type="predicted"/>
<dbReference type="InterPro" id="IPR054515">
    <property type="entry name" value="YgxA-like_substrate-bd"/>
</dbReference>
<evidence type="ECO:0000313" key="3">
    <source>
        <dbReference type="EMBL" id="OYD07043.1"/>
    </source>
</evidence>
<dbReference type="InterPro" id="IPR029348">
    <property type="entry name" value="NTF-like"/>
</dbReference>
<comment type="caution">
    <text evidence="3">The sequence shown here is derived from an EMBL/GenBank/DDBJ whole genome shotgun (WGS) entry which is preliminary data.</text>
</comment>
<organism evidence="3 4">
    <name type="scientific">Paludifilum halophilum</name>
    <dbReference type="NCBI Taxonomy" id="1642702"/>
    <lineage>
        <taxon>Bacteria</taxon>
        <taxon>Bacillati</taxon>
        <taxon>Bacillota</taxon>
        <taxon>Bacilli</taxon>
        <taxon>Bacillales</taxon>
        <taxon>Thermoactinomycetaceae</taxon>
        <taxon>Paludifilum</taxon>
    </lineage>
</organism>
<keyword evidence="4" id="KW-1185">Reference proteome</keyword>
<dbReference type="InterPro" id="IPR043519">
    <property type="entry name" value="NT_sf"/>
</dbReference>
<reference evidence="3 4" key="1">
    <citation type="submission" date="2017-07" db="EMBL/GenBank/DDBJ databases">
        <title>The genome sequence of Paludifilum halophilum highlights mechanisms for microbial adaptation to high salt environemnts.</title>
        <authorList>
            <person name="Belbahri L."/>
        </authorList>
    </citation>
    <scope>NUCLEOTIDE SEQUENCE [LARGE SCALE GENOMIC DNA]</scope>
    <source>
        <strain evidence="3 4">DSM 102817</strain>
    </source>
</reference>
<evidence type="ECO:0000259" key="1">
    <source>
        <dbReference type="Pfam" id="PF14540"/>
    </source>
</evidence>
<gene>
    <name evidence="3" type="ORF">CHM34_14045</name>
</gene>
<dbReference type="Gene3D" id="1.20.120.330">
    <property type="entry name" value="Nucleotidyltransferases domain 2"/>
    <property type="match status" value="1"/>
</dbReference>
<dbReference type="AlphaFoldDB" id="A0A235B444"/>
<evidence type="ECO:0000259" key="2">
    <source>
        <dbReference type="Pfam" id="PF22339"/>
    </source>
</evidence>
<dbReference type="Pfam" id="PF14540">
    <property type="entry name" value="NTF-like"/>
    <property type="match status" value="1"/>
</dbReference>
<dbReference type="OrthoDB" id="2350973at2"/>
<dbReference type="Gene3D" id="3.30.460.10">
    <property type="entry name" value="Beta Polymerase, domain 2"/>
    <property type="match status" value="1"/>
</dbReference>
<dbReference type="Proteomes" id="UP000215459">
    <property type="component" value="Unassembled WGS sequence"/>
</dbReference>
<feature type="domain" description="Nucleotidyltransferase-like" evidence="1">
    <location>
        <begin position="14"/>
        <end position="125"/>
    </location>
</feature>